<evidence type="ECO:0000313" key="1">
    <source>
        <dbReference type="EMBL" id="OLP87042.1"/>
    </source>
</evidence>
<dbReference type="Proteomes" id="UP000186817">
    <property type="component" value="Unassembled WGS sequence"/>
</dbReference>
<accession>A0A1Q9CVT0</accession>
<sequence>MHAHGYHGECRVLDAKGWVPQRRQRAYMIFYHDKVGHAAQKPGLAFELVEKMMVPVPALESFLETGCENVPAQRRGRPTAKDTKPKRWQQQTRAFILKHKLQPKLLINCASFLGQSPDFADLTPRERKLLATRYAFLLHVKKTLAAGLCKILSEMLSQHRCYVRHRRAAGSTEKFPVHCKAYLDTGVVETAARLAKVLKVYHRKHKLEVGDRSTQENLKLRQALMQDLEDSDKAKLQASRSPIGLQIKALYVYLARNKQPDVSEDRDNRVVGRKIIERSCIDHGNGQRSFELPHKIVDGRVHAPVLHLSADQAAGGFQGLNWLVHGLQLRATHCWDLFHRIHNDWIDALQESGLLLIRLEYRNVVKLRHGPYKGQGNHEVLRSAAAEFFECCSHENVLFQLLYDDIVQASEHLRSMPNVGTDEHMQYVWEWARRQHAGRSCGSDPKRSRWWQFETASAAAIDFRYLDLLVLVWLGCRRKWWKTTDNPLLSISGLDLEQNLHEQVYSTVVSDVESRLVLPPPINRDMVGEDVQEDAAEPLPGAPEASADAGIVKVVKATGIPRGGAPQEGDDEPAALLLRFADPVRLWKSVARVPAPLQLFFADSIAKVLDFHISMAEGSLLQVCQDLFTHFFSSALAESMELRSSNGCGERSAKQQMDDETVLNSVWQLLVRLVGDLVCTASVSNLDVALKRCLARPSPVVFQRAVNDMIARYKMPPLSLLTLISPEPAVVSKWLAKLQAAWTHLESLEALAADVAEAQWFCTNLLVPRQQYAREILVRLLEADFKEVPSSVRVSLQQYASSHLSTLLVEWHVASFGSKTMAEFERQSLPITSSARSCAPKRVASTGLFFGANAACSIAPHHLEHLQCDQPDWPNFDAKGFKTAAIMWQLLEAPAATVQKPICKSFHHFKAQQGDWRRMECAWFSLLLTPGTLAVKEAVAARGKVNWSSALLAAIRAFRMGKPDIDEDDDEESLMDNDEDVQKQFEKLKERHAAAKVREQARLEKLEPLLGADSAKPAKPSRSVVPFLMTGYPEKEARKFMPPGSSIYKDLNRENRWRVRSKWWPEKTKSYGSGSAVTDWGAMKICILHAWAREKALENGSVAACQKLTQDFKLLLLLRLQGAGEDGTVQTAVAADFNGWDIHLVAYNGVHEEAPSVDANLVDEASSVDDC</sequence>
<comment type="caution">
    <text evidence="1">The sequence shown here is derived from an EMBL/GenBank/DDBJ whole genome shotgun (WGS) entry which is preliminary data.</text>
</comment>
<evidence type="ECO:0000313" key="2">
    <source>
        <dbReference type="Proteomes" id="UP000186817"/>
    </source>
</evidence>
<protein>
    <submittedName>
        <fullName evidence="1">Uncharacterized protein</fullName>
    </submittedName>
</protein>
<reference evidence="1 2" key="1">
    <citation type="submission" date="2016-02" db="EMBL/GenBank/DDBJ databases">
        <title>Genome analysis of coral dinoflagellate symbionts highlights evolutionary adaptations to a symbiotic lifestyle.</title>
        <authorList>
            <person name="Aranda M."/>
            <person name="Li Y."/>
            <person name="Liew Y.J."/>
            <person name="Baumgarten S."/>
            <person name="Simakov O."/>
            <person name="Wilson M."/>
            <person name="Piel J."/>
            <person name="Ashoor H."/>
            <person name="Bougouffa S."/>
            <person name="Bajic V.B."/>
            <person name="Ryu T."/>
            <person name="Ravasi T."/>
            <person name="Bayer T."/>
            <person name="Micklem G."/>
            <person name="Kim H."/>
            <person name="Bhak J."/>
            <person name="Lajeunesse T.C."/>
            <person name="Voolstra C.R."/>
        </authorList>
    </citation>
    <scope>NUCLEOTIDE SEQUENCE [LARGE SCALE GENOMIC DNA]</scope>
    <source>
        <strain evidence="1 2">CCMP2467</strain>
    </source>
</reference>
<gene>
    <name evidence="1" type="ORF">AK812_SmicGene31783</name>
</gene>
<keyword evidence="2" id="KW-1185">Reference proteome</keyword>
<proteinExistence type="predicted"/>
<name>A0A1Q9CVT0_SYMMI</name>
<dbReference type="OrthoDB" id="420922at2759"/>
<organism evidence="1 2">
    <name type="scientific">Symbiodinium microadriaticum</name>
    <name type="common">Dinoflagellate</name>
    <name type="synonym">Zooxanthella microadriatica</name>
    <dbReference type="NCBI Taxonomy" id="2951"/>
    <lineage>
        <taxon>Eukaryota</taxon>
        <taxon>Sar</taxon>
        <taxon>Alveolata</taxon>
        <taxon>Dinophyceae</taxon>
        <taxon>Suessiales</taxon>
        <taxon>Symbiodiniaceae</taxon>
        <taxon>Symbiodinium</taxon>
    </lineage>
</organism>
<dbReference type="EMBL" id="LSRX01000884">
    <property type="protein sequence ID" value="OLP87042.1"/>
    <property type="molecule type" value="Genomic_DNA"/>
</dbReference>
<dbReference type="AlphaFoldDB" id="A0A1Q9CVT0"/>